<accession>A0AAF0Q3Y5</accession>
<proteinExistence type="predicted"/>
<gene>
    <name evidence="1" type="ORF">MTR67_009302</name>
</gene>
<evidence type="ECO:0000313" key="2">
    <source>
        <dbReference type="Proteomes" id="UP001234989"/>
    </source>
</evidence>
<name>A0AAF0Q3Y5_SOLVR</name>
<sequence>MPLLLLCDCVGRNGTWSSECSFSILPLYH</sequence>
<dbReference type="EMBL" id="CP133613">
    <property type="protein sequence ID" value="WMV15917.1"/>
    <property type="molecule type" value="Genomic_DNA"/>
</dbReference>
<evidence type="ECO:0000313" key="1">
    <source>
        <dbReference type="EMBL" id="WMV15917.1"/>
    </source>
</evidence>
<dbReference type="Proteomes" id="UP001234989">
    <property type="component" value="Chromosome 2"/>
</dbReference>
<dbReference type="AlphaFoldDB" id="A0AAF0Q3Y5"/>
<reference evidence="1" key="1">
    <citation type="submission" date="2023-08" db="EMBL/GenBank/DDBJ databases">
        <title>A de novo genome assembly of Solanum verrucosum Schlechtendal, a Mexican diploid species geographically isolated from the other diploid A-genome species in potato relatives.</title>
        <authorList>
            <person name="Hosaka K."/>
        </authorList>
    </citation>
    <scope>NUCLEOTIDE SEQUENCE</scope>
    <source>
        <tissue evidence="1">Young leaves</tissue>
    </source>
</reference>
<keyword evidence="2" id="KW-1185">Reference proteome</keyword>
<protein>
    <submittedName>
        <fullName evidence="1">Uncharacterized protein</fullName>
    </submittedName>
</protein>
<organism evidence="1 2">
    <name type="scientific">Solanum verrucosum</name>
    <dbReference type="NCBI Taxonomy" id="315347"/>
    <lineage>
        <taxon>Eukaryota</taxon>
        <taxon>Viridiplantae</taxon>
        <taxon>Streptophyta</taxon>
        <taxon>Embryophyta</taxon>
        <taxon>Tracheophyta</taxon>
        <taxon>Spermatophyta</taxon>
        <taxon>Magnoliopsida</taxon>
        <taxon>eudicotyledons</taxon>
        <taxon>Gunneridae</taxon>
        <taxon>Pentapetalae</taxon>
        <taxon>asterids</taxon>
        <taxon>lamiids</taxon>
        <taxon>Solanales</taxon>
        <taxon>Solanaceae</taxon>
        <taxon>Solanoideae</taxon>
        <taxon>Solaneae</taxon>
        <taxon>Solanum</taxon>
    </lineage>
</organism>